<feature type="repeat" description="WD" evidence="3">
    <location>
        <begin position="1043"/>
        <end position="1071"/>
    </location>
</feature>
<dbReference type="InterPro" id="IPR055440">
    <property type="entry name" value="Beta-prop_WDR90_4th"/>
</dbReference>
<dbReference type="PANTHER" id="PTHR19879">
    <property type="entry name" value="TRANSCRIPTION INITIATION FACTOR TFIID"/>
    <property type="match status" value="1"/>
</dbReference>
<dbReference type="InterPro" id="IPR019775">
    <property type="entry name" value="WD40_repeat_CS"/>
</dbReference>
<feature type="repeat" description="WD" evidence="3">
    <location>
        <begin position="917"/>
        <end position="958"/>
    </location>
</feature>
<evidence type="ECO:0000313" key="7">
    <source>
        <dbReference type="EMBL" id="KAE9393161.1"/>
    </source>
</evidence>
<evidence type="ECO:0000256" key="2">
    <source>
        <dbReference type="ARBA" id="ARBA00022737"/>
    </source>
</evidence>
<dbReference type="OrthoDB" id="3266532at2759"/>
<organism evidence="7 8">
    <name type="scientific">Gymnopus androsaceus JB14</name>
    <dbReference type="NCBI Taxonomy" id="1447944"/>
    <lineage>
        <taxon>Eukaryota</taxon>
        <taxon>Fungi</taxon>
        <taxon>Dikarya</taxon>
        <taxon>Basidiomycota</taxon>
        <taxon>Agaricomycotina</taxon>
        <taxon>Agaricomycetes</taxon>
        <taxon>Agaricomycetidae</taxon>
        <taxon>Agaricales</taxon>
        <taxon>Marasmiineae</taxon>
        <taxon>Omphalotaceae</taxon>
        <taxon>Gymnopus</taxon>
    </lineage>
</organism>
<proteinExistence type="predicted"/>
<dbReference type="Proteomes" id="UP000799118">
    <property type="component" value="Unassembled WGS sequence"/>
</dbReference>
<evidence type="ECO:0000256" key="1">
    <source>
        <dbReference type="ARBA" id="ARBA00022574"/>
    </source>
</evidence>
<protein>
    <submittedName>
        <fullName evidence="7">WD40 repeat-like protein</fullName>
    </submittedName>
</protein>
<feature type="repeat" description="WD" evidence="3">
    <location>
        <begin position="749"/>
        <end position="784"/>
    </location>
</feature>
<evidence type="ECO:0000256" key="4">
    <source>
        <dbReference type="SAM" id="MobiDB-lite"/>
    </source>
</evidence>
<feature type="repeat" description="WD" evidence="3">
    <location>
        <begin position="1134"/>
        <end position="1175"/>
    </location>
</feature>
<dbReference type="SMART" id="SM00320">
    <property type="entry name" value="WD40"/>
    <property type="match status" value="14"/>
</dbReference>
<dbReference type="CDD" id="cd00200">
    <property type="entry name" value="WD40"/>
    <property type="match status" value="2"/>
</dbReference>
<dbReference type="Pfam" id="PF24883">
    <property type="entry name" value="NPHP3_N"/>
    <property type="match status" value="1"/>
</dbReference>
<dbReference type="InterPro" id="IPR020472">
    <property type="entry name" value="WD40_PAC1"/>
</dbReference>
<dbReference type="InterPro" id="IPR056884">
    <property type="entry name" value="NPHP3-like_N"/>
</dbReference>
<feature type="repeat" description="WD" evidence="3">
    <location>
        <begin position="1218"/>
        <end position="1259"/>
    </location>
</feature>
<dbReference type="PANTHER" id="PTHR19879:SF9">
    <property type="entry name" value="TRANSCRIPTION INITIATION FACTOR TFIID SUBUNIT 5"/>
    <property type="match status" value="1"/>
</dbReference>
<feature type="repeat" description="WD" evidence="3">
    <location>
        <begin position="665"/>
        <end position="706"/>
    </location>
</feature>
<feature type="repeat" description="WD" evidence="3">
    <location>
        <begin position="1176"/>
        <end position="1217"/>
    </location>
</feature>
<reference evidence="7" key="1">
    <citation type="journal article" date="2019" name="Environ. Microbiol.">
        <title>Fungal ecological strategies reflected in gene transcription - a case study of two litter decomposers.</title>
        <authorList>
            <person name="Barbi F."/>
            <person name="Kohler A."/>
            <person name="Barry K."/>
            <person name="Baskaran P."/>
            <person name="Daum C."/>
            <person name="Fauchery L."/>
            <person name="Ihrmark K."/>
            <person name="Kuo A."/>
            <person name="LaButti K."/>
            <person name="Lipzen A."/>
            <person name="Morin E."/>
            <person name="Grigoriev I.V."/>
            <person name="Henrissat B."/>
            <person name="Lindahl B."/>
            <person name="Martin F."/>
        </authorList>
    </citation>
    <scope>NUCLEOTIDE SEQUENCE</scope>
    <source>
        <strain evidence="7">JB14</strain>
    </source>
</reference>
<dbReference type="SUPFAM" id="SSF52540">
    <property type="entry name" value="P-loop containing nucleoside triphosphate hydrolases"/>
    <property type="match status" value="1"/>
</dbReference>
<sequence length="1333" mass="146516">MKRTERSPSIVNTETAPKRHHGHDISDSLTPVPPQLNMFEGASHFQLHQPTFTNAGRDVINNYNNYPLQNQALQRLLIASTAAHTAYINESVVPRNTCTQGTRIEILEKIWNWLGTVDAAPVFWLTGGAGMGKTTIAMTICDWIEPIKGQKSNTHGEQWMHKLRGQPLVSFFCSRQLDSSHPAYLIPSICRRLADHSTSYARRLVEALEKDSTLAQANFHIQFENMLVKPWEDSKATPSNDLSLPIIIVDALDENSCGLEFLTKLLQAISNKKLVGLHFLVTSRTEPSIAELCHRSFKPDAVCHLQEVPKDKAEEDILRYLEDALPSLESPLLKAVAVCAGGLFIYAATVVKMVCPPGQKSSPRDQKRVLQKLLDAPLLLSDLYNTIVKDALCHNDEDIQHDRMQILHTIICAADTLYLNVVSQLSRTDEQDVSLVVDNLHAVMYIAPNGTIHVYHTSFADFILSPITSVLAGQFNATCDKDLVHGFLVQCCYDVMKERLHFNICALESSFVMDEDIPDLASRVDTNIDATLQYTILHWATHLVQARVNDNDKLCSIPQLFVSDILLFWLEAANLLKKRTNAVHALESSRNWIKEHAQSTLDVWDNAIRFCRSFTSGNAWRSTPHLYISTLSAWNPDSHISKYWKVRFPNIPEVTAIYSPANFMTIQHGSKVQCTAISPNGKQIVSGGKDGTVRVWEAISGEQTKELTGHQGGVWSVAFSPVGEQIVTGGNDGSVRVWNAASGEQVKELIGHQDRVQSVAFSPEGKQIVSGGDDGTVRLWDLASEVQVKWLTGHQGWVRSVAFSPEGKHIVSGGNDGTVQVWDAASGEQVKVLIGHQGRVQFAAFSPESKQIVSGGDDSTVHIWNLASGEQVRELTGHRGWVRSAAFSPEGEQIVSGGDDCTVRIWNARTGEQIKELTGHQARVQSVAFLPEGKQIVSGGDDSTLQIWDLASGEQIKELKGHQGWVRSVAFSPEGKQIISGGDDGSVWMWDVASGEQLKKCASHKRRVQSVVFSSDGKQIVSGGDDGTVQVCTVASGAEVKKFVNHQDWVLSVAFSPAGNQIVSGGGNGTVWGCDGTVRVWDIATGEQVEELTGHKGWVQSVAFSPDGKQIVSGGDDSIVRIWDVASKKQVKKLTGHQGYVLSVAFSPEGSQIVSGGDNGTVKIWNVANERQVKELMGHRGQVWSVAFLAEGKQIISGGGDGTVRVWNADSGEQVKKFTGHQDEVLTVASSPEGNQIISGGTDGTVRVWDAAITEQVKELFKASPQNVDHWYIDSSGWVMSEIKHSPLMWLSPNMRRAICTPGTKLIISRNHSTHLSFQQKYLGEAWATIYLK</sequence>
<gene>
    <name evidence="7" type="ORF">BT96DRAFT_230771</name>
</gene>
<dbReference type="PRINTS" id="PR00320">
    <property type="entry name" value="GPROTEINBRPT"/>
</dbReference>
<dbReference type="Gene3D" id="2.130.10.10">
    <property type="entry name" value="YVTN repeat-like/Quinoprotein amine dehydrogenase"/>
    <property type="match status" value="6"/>
</dbReference>
<dbReference type="Pfam" id="PF23342">
    <property type="entry name" value="WDR90_beta-prop_4th"/>
    <property type="match status" value="1"/>
</dbReference>
<feature type="region of interest" description="Disordered" evidence="4">
    <location>
        <begin position="1"/>
        <end position="28"/>
    </location>
</feature>
<keyword evidence="1 3" id="KW-0853">WD repeat</keyword>
<keyword evidence="2" id="KW-0677">Repeat</keyword>
<feature type="repeat" description="WD" evidence="3">
    <location>
        <begin position="959"/>
        <end position="1000"/>
    </location>
</feature>
<dbReference type="InterPro" id="IPR027417">
    <property type="entry name" value="P-loop_NTPase"/>
</dbReference>
<dbReference type="Pfam" id="PF00400">
    <property type="entry name" value="WD40"/>
    <property type="match status" value="10"/>
</dbReference>
<name>A0A6A4H4X5_9AGAR</name>
<dbReference type="SUPFAM" id="SSF50978">
    <property type="entry name" value="WD40 repeat-like"/>
    <property type="match status" value="3"/>
</dbReference>
<dbReference type="PROSITE" id="PS50294">
    <property type="entry name" value="WD_REPEATS_REGION"/>
    <property type="match status" value="13"/>
</dbReference>
<feature type="domain" description="WDR90 4th beta-propeller" evidence="5">
    <location>
        <begin position="715"/>
        <end position="839"/>
    </location>
</feature>
<feature type="repeat" description="WD" evidence="3">
    <location>
        <begin position="791"/>
        <end position="832"/>
    </location>
</feature>
<evidence type="ECO:0000259" key="6">
    <source>
        <dbReference type="Pfam" id="PF24883"/>
    </source>
</evidence>
<feature type="domain" description="Nephrocystin 3-like N-terminal" evidence="6">
    <location>
        <begin position="108"/>
        <end position="284"/>
    </location>
</feature>
<accession>A0A6A4H4X5</accession>
<dbReference type="InterPro" id="IPR001680">
    <property type="entry name" value="WD40_rpt"/>
</dbReference>
<feature type="repeat" description="WD" evidence="3">
    <location>
        <begin position="1001"/>
        <end position="1042"/>
    </location>
</feature>
<dbReference type="PROSITE" id="PS00678">
    <property type="entry name" value="WD_REPEATS_1"/>
    <property type="match status" value="10"/>
</dbReference>
<feature type="repeat" description="WD" evidence="3">
    <location>
        <begin position="707"/>
        <end position="748"/>
    </location>
</feature>
<keyword evidence="8" id="KW-1185">Reference proteome</keyword>
<dbReference type="InterPro" id="IPR015943">
    <property type="entry name" value="WD40/YVTN_repeat-like_dom_sf"/>
</dbReference>
<feature type="repeat" description="WD" evidence="3">
    <location>
        <begin position="833"/>
        <end position="874"/>
    </location>
</feature>
<dbReference type="PROSITE" id="PS50082">
    <property type="entry name" value="WD_REPEATS_2"/>
    <property type="match status" value="15"/>
</dbReference>
<evidence type="ECO:0000256" key="3">
    <source>
        <dbReference type="PROSITE-ProRule" id="PRU00221"/>
    </source>
</evidence>
<feature type="repeat" description="WD" evidence="3">
    <location>
        <begin position="1075"/>
        <end position="1091"/>
    </location>
</feature>
<evidence type="ECO:0000259" key="5">
    <source>
        <dbReference type="Pfam" id="PF23342"/>
    </source>
</evidence>
<dbReference type="EMBL" id="ML769579">
    <property type="protein sequence ID" value="KAE9393161.1"/>
    <property type="molecule type" value="Genomic_DNA"/>
</dbReference>
<dbReference type="InterPro" id="IPR036322">
    <property type="entry name" value="WD40_repeat_dom_sf"/>
</dbReference>
<dbReference type="Gene3D" id="3.40.50.300">
    <property type="entry name" value="P-loop containing nucleotide triphosphate hydrolases"/>
    <property type="match status" value="1"/>
</dbReference>
<evidence type="ECO:0000313" key="8">
    <source>
        <dbReference type="Proteomes" id="UP000799118"/>
    </source>
</evidence>
<feature type="repeat" description="WD" evidence="3">
    <location>
        <begin position="1092"/>
        <end position="1133"/>
    </location>
</feature>
<feature type="repeat" description="WD" evidence="3">
    <location>
        <begin position="875"/>
        <end position="916"/>
    </location>
</feature>